<dbReference type="EMBL" id="JANRMS010001335">
    <property type="protein sequence ID" value="KAJ3529042.1"/>
    <property type="molecule type" value="Genomic_DNA"/>
</dbReference>
<reference evidence="1" key="1">
    <citation type="submission" date="2022-08" db="EMBL/GenBank/DDBJ databases">
        <title>Genome Sequence of Fusarium decemcellulare.</title>
        <authorList>
            <person name="Buettner E."/>
        </authorList>
    </citation>
    <scope>NUCLEOTIDE SEQUENCE</scope>
    <source>
        <strain evidence="1">Babe19</strain>
    </source>
</reference>
<evidence type="ECO:0000313" key="1">
    <source>
        <dbReference type="EMBL" id="KAJ3529042.1"/>
    </source>
</evidence>
<evidence type="ECO:0000313" key="2">
    <source>
        <dbReference type="Proteomes" id="UP001148629"/>
    </source>
</evidence>
<organism evidence="1 2">
    <name type="scientific">Fusarium decemcellulare</name>
    <dbReference type="NCBI Taxonomy" id="57161"/>
    <lineage>
        <taxon>Eukaryota</taxon>
        <taxon>Fungi</taxon>
        <taxon>Dikarya</taxon>
        <taxon>Ascomycota</taxon>
        <taxon>Pezizomycotina</taxon>
        <taxon>Sordariomycetes</taxon>
        <taxon>Hypocreomycetidae</taxon>
        <taxon>Hypocreales</taxon>
        <taxon>Nectriaceae</taxon>
        <taxon>Fusarium</taxon>
        <taxon>Fusarium decemcellulare species complex</taxon>
    </lineage>
</organism>
<gene>
    <name evidence="1" type="ORF">NM208_g9934</name>
</gene>
<dbReference type="Proteomes" id="UP001148629">
    <property type="component" value="Unassembled WGS sequence"/>
</dbReference>
<accession>A0ACC1RZQ0</accession>
<name>A0ACC1RZQ0_9HYPO</name>
<keyword evidence="2" id="KW-1185">Reference proteome</keyword>
<sequence length="151" mass="17692">MEKHTQTTSTVEKLFHCPNANCKRSKEEHPFKRSEHLKRHLETCKHNRDTSSSQEEREPTLSTSAPPNEMCRPAALPVEATASNSRKKRPRWEDEEDELGNEQTVRRIVKQLRRVSEEVEERKRKYLRSLNELKSLKTAIKVFQRKSKGVA</sequence>
<proteinExistence type="predicted"/>
<protein>
    <submittedName>
        <fullName evidence="1">Uncharacterized protein</fullName>
    </submittedName>
</protein>
<comment type="caution">
    <text evidence="1">The sequence shown here is derived from an EMBL/GenBank/DDBJ whole genome shotgun (WGS) entry which is preliminary data.</text>
</comment>